<dbReference type="RefSeq" id="WP_129491710.1">
    <property type="nucleotide sequence ID" value="NZ_SBAP01000063.1"/>
</dbReference>
<dbReference type="Proteomes" id="UP000289216">
    <property type="component" value="Unassembled WGS sequence"/>
</dbReference>
<evidence type="ECO:0000313" key="1">
    <source>
        <dbReference type="EMBL" id="RXZ68176.1"/>
    </source>
</evidence>
<proteinExistence type="predicted"/>
<comment type="caution">
    <text evidence="1">The sequence shown here is derived from an EMBL/GenBank/DDBJ whole genome shotgun (WGS) entry which is preliminary data.</text>
</comment>
<organism evidence="1 2">
    <name type="scientific">Fusobacterium necrophorum</name>
    <dbReference type="NCBI Taxonomy" id="859"/>
    <lineage>
        <taxon>Bacteria</taxon>
        <taxon>Fusobacteriati</taxon>
        <taxon>Fusobacteriota</taxon>
        <taxon>Fusobacteriia</taxon>
        <taxon>Fusobacteriales</taxon>
        <taxon>Fusobacteriaceae</taxon>
        <taxon>Fusobacterium</taxon>
    </lineage>
</organism>
<name>A0A4V1QX25_9FUSO</name>
<gene>
    <name evidence="1" type="ORF">EPT53_10155</name>
</gene>
<reference evidence="1 2" key="1">
    <citation type="submission" date="2019-01" db="EMBL/GenBank/DDBJ databases">
        <title>Fusobacterium necrophorum Isolated From the Uterus of Dairy Cows.</title>
        <authorList>
            <person name="Francis A.M."/>
        </authorList>
    </citation>
    <scope>NUCLEOTIDE SEQUENCE [LARGE SCALE GENOMIC DNA]</scope>
    <source>
        <strain evidence="1 2">KG35</strain>
    </source>
</reference>
<dbReference type="EMBL" id="SBAP01000063">
    <property type="protein sequence ID" value="RXZ68176.1"/>
    <property type="molecule type" value="Genomic_DNA"/>
</dbReference>
<sequence>MKWEAAPPENKSRSFGFNGKKEAINYKNFTFKTEKVLATPGLRGNQPKELYIRESHAAVRL</sequence>
<accession>A0A4V1QX25</accession>
<dbReference type="AlphaFoldDB" id="A0A4V1QX25"/>
<protein>
    <submittedName>
        <fullName evidence="1">Uncharacterized protein</fullName>
    </submittedName>
</protein>
<evidence type="ECO:0000313" key="2">
    <source>
        <dbReference type="Proteomes" id="UP000289216"/>
    </source>
</evidence>